<dbReference type="STRING" id="485915.Dret_1705"/>
<comment type="catalytic activity">
    <reaction evidence="11 13">
        <text>L-aspartate + ATP = 4-phospho-L-aspartate + ADP</text>
        <dbReference type="Rhea" id="RHEA:23776"/>
        <dbReference type="ChEBI" id="CHEBI:29991"/>
        <dbReference type="ChEBI" id="CHEBI:30616"/>
        <dbReference type="ChEBI" id="CHEBI:57535"/>
        <dbReference type="ChEBI" id="CHEBI:456216"/>
        <dbReference type="EC" id="2.7.2.4"/>
    </reaction>
</comment>
<dbReference type="Gene3D" id="3.30.2130.10">
    <property type="entry name" value="VC0802-like"/>
    <property type="match status" value="1"/>
</dbReference>
<organism evidence="16 17">
    <name type="scientific">Desulfohalobium retbaense (strain ATCC 49708 / DSM 5692 / JCM 16813 / HR100)</name>
    <dbReference type="NCBI Taxonomy" id="485915"/>
    <lineage>
        <taxon>Bacteria</taxon>
        <taxon>Pseudomonadati</taxon>
        <taxon>Thermodesulfobacteriota</taxon>
        <taxon>Desulfovibrionia</taxon>
        <taxon>Desulfovibrionales</taxon>
        <taxon>Desulfohalobiaceae</taxon>
        <taxon>Desulfohalobium</taxon>
    </lineage>
</organism>
<reference evidence="17" key="1">
    <citation type="submission" date="2009-09" db="EMBL/GenBank/DDBJ databases">
        <title>The complete chromosome of Desulfohalobium retbaense DSM 5692.</title>
        <authorList>
            <consortium name="US DOE Joint Genome Institute (JGI-PGF)"/>
            <person name="Lucas S."/>
            <person name="Copeland A."/>
            <person name="Lapidus A."/>
            <person name="Glavina del Rio T."/>
            <person name="Dalin E."/>
            <person name="Tice H."/>
            <person name="Bruce D."/>
            <person name="Goodwin L."/>
            <person name="Pitluck S."/>
            <person name="Kyrpides N."/>
            <person name="Mavromatis K."/>
            <person name="Ivanova N."/>
            <person name="Mikhailova N."/>
            <person name="Munk A.C."/>
            <person name="Brettin T."/>
            <person name="Detter J.C."/>
            <person name="Han C."/>
            <person name="Tapia R."/>
            <person name="Larimer F."/>
            <person name="Land M."/>
            <person name="Hauser L."/>
            <person name="Markowitz V."/>
            <person name="Cheng J.-F."/>
            <person name="Hugenholtz P."/>
            <person name="Woyke T."/>
            <person name="Wu D."/>
            <person name="Spring S."/>
            <person name="Klenk H.-P."/>
            <person name="Eisen J.A."/>
        </authorList>
    </citation>
    <scope>NUCLEOTIDE SEQUENCE [LARGE SCALE GENOMIC DNA]</scope>
    <source>
        <strain evidence="17">DSM 5692</strain>
    </source>
</reference>
<dbReference type="eggNOG" id="COG0527">
    <property type="taxonomic scope" value="Bacteria"/>
</dbReference>
<dbReference type="GO" id="GO:0004072">
    <property type="term" value="F:aspartate kinase activity"/>
    <property type="evidence" value="ECO:0007669"/>
    <property type="project" value="UniProtKB-EC"/>
</dbReference>
<dbReference type="InterPro" id="IPR045865">
    <property type="entry name" value="ACT-like_dom_sf"/>
</dbReference>
<comment type="pathway">
    <text evidence="2 14">Amino-acid biosynthesis; L-methionine biosynthesis via de novo pathway; L-homoserine from L-aspartate: step 1/3.</text>
</comment>
<feature type="binding site" evidence="12">
    <location>
        <begin position="7"/>
        <end position="10"/>
    </location>
    <ligand>
        <name>ATP</name>
        <dbReference type="ChEBI" id="CHEBI:30616"/>
    </ligand>
</feature>
<feature type="binding site" evidence="12">
    <location>
        <position position="74"/>
    </location>
    <ligand>
        <name>substrate</name>
    </ligand>
</feature>
<dbReference type="KEGG" id="drt:Dret_1705"/>
<feature type="binding site" evidence="12">
    <location>
        <position position="179"/>
    </location>
    <ligand>
        <name>ATP</name>
        <dbReference type="ChEBI" id="CHEBI:30616"/>
    </ligand>
</feature>
<dbReference type="Gene3D" id="3.40.1160.10">
    <property type="entry name" value="Acetylglutamate kinase-like"/>
    <property type="match status" value="1"/>
</dbReference>
<dbReference type="EMBL" id="CP001734">
    <property type="protein sequence ID" value="ACV68989.1"/>
    <property type="molecule type" value="Genomic_DNA"/>
</dbReference>
<comment type="similarity">
    <text evidence="4 13">Belongs to the aspartokinase family.</text>
</comment>
<evidence type="ECO:0000256" key="2">
    <source>
        <dbReference type="ARBA" id="ARBA00004986"/>
    </source>
</evidence>
<evidence type="ECO:0000313" key="17">
    <source>
        <dbReference type="Proteomes" id="UP000001052"/>
    </source>
</evidence>
<dbReference type="CDD" id="cd04913">
    <property type="entry name" value="ACT_AKii-LysC-BS-like_1"/>
    <property type="match status" value="1"/>
</dbReference>
<dbReference type="InterPro" id="IPR001341">
    <property type="entry name" value="Asp_kinase"/>
</dbReference>
<feature type="domain" description="ACT" evidence="15">
    <location>
        <begin position="264"/>
        <end position="342"/>
    </location>
</feature>
<evidence type="ECO:0000256" key="1">
    <source>
        <dbReference type="ARBA" id="ARBA00004766"/>
    </source>
</evidence>
<evidence type="ECO:0000256" key="12">
    <source>
        <dbReference type="PIRSR" id="PIRSR000726-1"/>
    </source>
</evidence>
<evidence type="ECO:0000256" key="9">
    <source>
        <dbReference type="ARBA" id="ARBA00022840"/>
    </source>
</evidence>
<evidence type="ECO:0000256" key="4">
    <source>
        <dbReference type="ARBA" id="ARBA00010122"/>
    </source>
</evidence>
<sequence length="417" mass="45424">MRIKVQKFGGTSVADLQCMQQVLNKVRAALDDGYKVLVVLSAMAGQTDYLLSLANRWSSTPDPAELDSMVTTGEQVSVALFSMLLQDQGIKARSLLGFQIPMRTDSNFGRARILDIDSPRLQAMLEQYDVLAIAGFQGCDCEDRLTTLGRGGSDTSAVAMAAATNAEVCEIYTDVDGVYTTDPNVCSQARKLDKIAYDEMLEMASMGAKVLQIRSVEFAKKFNVPVHVRSTFTDVPGTLLVQEDNSMESALVSGIAYDKDQALITLANVYDEPGISATIFEPLAIAGVVVDMIVQNPSREGRTDMTFTVPKGDLEQTLQIIDNIKDQIGAKAVFHNPKVSKVSVIGMGMRNHSGIASIAFKALRMENINIMLISTSEIKISCLVDEKYTELTVRTLHEAFGLDQKPQPACEEPGQSQ</sequence>
<protein>
    <recommendedName>
        <fullName evidence="13">Aspartokinase</fullName>
        <ecNumber evidence="13">2.7.2.4</ecNumber>
    </recommendedName>
</protein>
<dbReference type="UniPathway" id="UPA00051">
    <property type="reaction ID" value="UER00462"/>
</dbReference>
<keyword evidence="5 14" id="KW-0028">Amino-acid biosynthesis</keyword>
<dbReference type="SUPFAM" id="SSF53633">
    <property type="entry name" value="Carbamate kinase-like"/>
    <property type="match status" value="1"/>
</dbReference>
<dbReference type="GO" id="GO:0005829">
    <property type="term" value="C:cytosol"/>
    <property type="evidence" value="ECO:0007669"/>
    <property type="project" value="TreeGrafter"/>
</dbReference>
<keyword evidence="9 12" id="KW-0067">ATP-binding</keyword>
<dbReference type="UniPathway" id="UPA00034">
    <property type="reaction ID" value="UER00015"/>
</dbReference>
<evidence type="ECO:0000256" key="14">
    <source>
        <dbReference type="RuleBase" id="RU004249"/>
    </source>
</evidence>
<reference evidence="16 17" key="2">
    <citation type="journal article" date="2010" name="Stand. Genomic Sci.">
        <title>Complete genome sequence of Desulfohalobium retbaense type strain (HR(100)).</title>
        <authorList>
            <person name="Spring S."/>
            <person name="Nolan M."/>
            <person name="Lapidus A."/>
            <person name="Glavina Del Rio T."/>
            <person name="Copeland A."/>
            <person name="Tice H."/>
            <person name="Cheng J.F."/>
            <person name="Lucas S."/>
            <person name="Land M."/>
            <person name="Chen F."/>
            <person name="Bruce D."/>
            <person name="Goodwin L."/>
            <person name="Pitluck S."/>
            <person name="Ivanova N."/>
            <person name="Mavromatis K."/>
            <person name="Mikhailova N."/>
            <person name="Pati A."/>
            <person name="Chen A."/>
            <person name="Palaniappan K."/>
            <person name="Hauser L."/>
            <person name="Chang Y.J."/>
            <person name="Jeffries C.D."/>
            <person name="Munk C."/>
            <person name="Kiss H."/>
            <person name="Chain P."/>
            <person name="Han C."/>
            <person name="Brettin T."/>
            <person name="Detter J.C."/>
            <person name="Schuler E."/>
            <person name="Goker M."/>
            <person name="Rohde M."/>
            <person name="Bristow J."/>
            <person name="Eisen J.A."/>
            <person name="Markowitz V."/>
            <person name="Hugenholtz P."/>
            <person name="Kyrpides N.C."/>
            <person name="Klenk H.P."/>
        </authorList>
    </citation>
    <scope>NUCLEOTIDE SEQUENCE [LARGE SCALE GENOMIC DNA]</scope>
    <source>
        <strain evidence="16 17">DSM 5692</strain>
    </source>
</reference>
<dbReference type="OrthoDB" id="9799110at2"/>
<dbReference type="EC" id="2.7.2.4" evidence="13"/>
<evidence type="ECO:0000256" key="6">
    <source>
        <dbReference type="ARBA" id="ARBA00022679"/>
    </source>
</evidence>
<dbReference type="GO" id="GO:0009088">
    <property type="term" value="P:threonine biosynthetic process"/>
    <property type="evidence" value="ECO:0007669"/>
    <property type="project" value="UniProtKB-UniPathway"/>
</dbReference>
<dbReference type="GO" id="GO:0005524">
    <property type="term" value="F:ATP binding"/>
    <property type="evidence" value="ECO:0007669"/>
    <property type="project" value="UniProtKB-KW"/>
</dbReference>
<gene>
    <name evidence="16" type="ordered locus">Dret_1705</name>
</gene>
<dbReference type="Pfam" id="PF01842">
    <property type="entry name" value="ACT"/>
    <property type="match status" value="1"/>
</dbReference>
<name>C8X3J2_DESRD</name>
<dbReference type="InterPro" id="IPR002912">
    <property type="entry name" value="ACT_dom"/>
</dbReference>
<evidence type="ECO:0000256" key="13">
    <source>
        <dbReference type="RuleBase" id="RU003448"/>
    </source>
</evidence>
<keyword evidence="7 12" id="KW-0547">Nucleotide-binding</keyword>
<dbReference type="InterPro" id="IPR054352">
    <property type="entry name" value="ACT_Aspartokinase"/>
</dbReference>
<dbReference type="Pfam" id="PF00696">
    <property type="entry name" value="AA_kinase"/>
    <property type="match status" value="1"/>
</dbReference>
<dbReference type="SUPFAM" id="SSF55021">
    <property type="entry name" value="ACT-like"/>
    <property type="match status" value="2"/>
</dbReference>
<dbReference type="GO" id="GO:0009090">
    <property type="term" value="P:homoserine biosynthetic process"/>
    <property type="evidence" value="ECO:0007669"/>
    <property type="project" value="TreeGrafter"/>
</dbReference>
<dbReference type="PROSITE" id="PS00324">
    <property type="entry name" value="ASPARTOKINASE"/>
    <property type="match status" value="1"/>
</dbReference>
<feature type="binding site" evidence="12">
    <location>
        <begin position="173"/>
        <end position="174"/>
    </location>
    <ligand>
        <name>ATP</name>
        <dbReference type="ChEBI" id="CHEBI:30616"/>
    </ligand>
</feature>
<dbReference type="HOGENOM" id="CLU_009116_3_2_7"/>
<feature type="binding site" evidence="12">
    <location>
        <position position="47"/>
    </location>
    <ligand>
        <name>substrate</name>
    </ligand>
</feature>
<dbReference type="InterPro" id="IPR036393">
    <property type="entry name" value="AceGlu_kinase-like_sf"/>
</dbReference>
<comment type="pathway">
    <text evidence="1 14">Amino-acid biosynthesis; L-lysine biosynthesis via DAP pathway; (S)-tetrahydrodipicolinate from L-aspartate: step 1/4.</text>
</comment>
<comment type="pathway">
    <text evidence="3 14">Amino-acid biosynthesis; L-threonine biosynthesis; L-threonine from L-aspartate: step 1/5.</text>
</comment>
<dbReference type="PIRSF" id="PIRSF000726">
    <property type="entry name" value="Asp_kin"/>
    <property type="match status" value="1"/>
</dbReference>
<dbReference type="InterPro" id="IPR018042">
    <property type="entry name" value="Aspartate_kinase_CS"/>
</dbReference>
<dbReference type="PANTHER" id="PTHR21499:SF3">
    <property type="entry name" value="ASPARTOKINASE"/>
    <property type="match status" value="1"/>
</dbReference>
<dbReference type="FunFam" id="3.40.1160.10:FF:000002">
    <property type="entry name" value="Aspartokinase"/>
    <property type="match status" value="1"/>
</dbReference>
<feature type="binding site" evidence="12">
    <location>
        <begin position="209"/>
        <end position="210"/>
    </location>
    <ligand>
        <name>ATP</name>
        <dbReference type="ChEBI" id="CHEBI:30616"/>
    </ligand>
</feature>
<dbReference type="RefSeq" id="WP_015752132.1">
    <property type="nucleotide sequence ID" value="NC_013223.1"/>
</dbReference>
<keyword evidence="10" id="KW-0457">Lysine biosynthesis</keyword>
<dbReference type="UniPathway" id="UPA00050">
    <property type="reaction ID" value="UER00461"/>
</dbReference>
<evidence type="ECO:0000256" key="7">
    <source>
        <dbReference type="ARBA" id="ARBA00022741"/>
    </source>
</evidence>
<dbReference type="InterPro" id="IPR001048">
    <property type="entry name" value="Asp/Glu/Uridylate_kinase"/>
</dbReference>
<dbReference type="CDD" id="cd04923">
    <property type="entry name" value="ACT_AK-LysC-DapG-like_2"/>
    <property type="match status" value="1"/>
</dbReference>
<evidence type="ECO:0000256" key="5">
    <source>
        <dbReference type="ARBA" id="ARBA00022605"/>
    </source>
</evidence>
<dbReference type="PANTHER" id="PTHR21499">
    <property type="entry name" value="ASPARTATE KINASE"/>
    <property type="match status" value="1"/>
</dbReference>
<evidence type="ECO:0000256" key="11">
    <source>
        <dbReference type="ARBA" id="ARBA00047872"/>
    </source>
</evidence>
<dbReference type="Proteomes" id="UP000001052">
    <property type="component" value="Chromosome"/>
</dbReference>
<dbReference type="CDD" id="cd04261">
    <property type="entry name" value="AAK_AKii-LysC-BS"/>
    <property type="match status" value="1"/>
</dbReference>
<dbReference type="PROSITE" id="PS51671">
    <property type="entry name" value="ACT"/>
    <property type="match status" value="1"/>
</dbReference>
<evidence type="ECO:0000256" key="10">
    <source>
        <dbReference type="ARBA" id="ARBA00023154"/>
    </source>
</evidence>
<dbReference type="Pfam" id="PF22468">
    <property type="entry name" value="ACT_9"/>
    <property type="match status" value="1"/>
</dbReference>
<evidence type="ECO:0000313" key="16">
    <source>
        <dbReference type="EMBL" id="ACV68989.1"/>
    </source>
</evidence>
<dbReference type="NCBIfam" id="TIGR00656">
    <property type="entry name" value="asp_kin_monofn"/>
    <property type="match status" value="1"/>
</dbReference>
<dbReference type="GO" id="GO:0009089">
    <property type="term" value="P:lysine biosynthetic process via diaminopimelate"/>
    <property type="evidence" value="ECO:0007669"/>
    <property type="project" value="UniProtKB-UniPathway"/>
</dbReference>
<keyword evidence="8 13" id="KW-0418">Kinase</keyword>
<evidence type="ECO:0000256" key="8">
    <source>
        <dbReference type="ARBA" id="ARBA00022777"/>
    </source>
</evidence>
<keyword evidence="17" id="KW-1185">Reference proteome</keyword>
<dbReference type="NCBIfam" id="NF005154">
    <property type="entry name" value="PRK06635.1-2"/>
    <property type="match status" value="1"/>
</dbReference>
<dbReference type="FunFam" id="3.30.2130.10:FF:000002">
    <property type="entry name" value="Aspartokinase"/>
    <property type="match status" value="1"/>
</dbReference>
<keyword evidence="6 13" id="KW-0808">Transferase</keyword>
<proteinExistence type="inferred from homology"/>
<evidence type="ECO:0000256" key="3">
    <source>
        <dbReference type="ARBA" id="ARBA00005139"/>
    </source>
</evidence>
<evidence type="ECO:0000259" key="15">
    <source>
        <dbReference type="PROSITE" id="PS51671"/>
    </source>
</evidence>
<dbReference type="NCBIfam" id="TIGR00657">
    <property type="entry name" value="asp_kinases"/>
    <property type="match status" value="1"/>
</dbReference>
<accession>C8X3J2</accession>
<dbReference type="InterPro" id="IPR041740">
    <property type="entry name" value="AKii-LysC-BS"/>
</dbReference>
<dbReference type="NCBIfam" id="NF005155">
    <property type="entry name" value="PRK06635.1-4"/>
    <property type="match status" value="1"/>
</dbReference>
<dbReference type="InterPro" id="IPR005260">
    <property type="entry name" value="Asp_kin_monofn"/>
</dbReference>
<dbReference type="AlphaFoldDB" id="C8X3J2"/>